<feature type="compositionally biased region" description="Basic and acidic residues" evidence="1">
    <location>
        <begin position="286"/>
        <end position="296"/>
    </location>
</feature>
<proteinExistence type="predicted"/>
<evidence type="ECO:0000256" key="1">
    <source>
        <dbReference type="SAM" id="MobiDB-lite"/>
    </source>
</evidence>
<dbReference type="OrthoDB" id="4500473at2759"/>
<dbReference type="Proteomes" id="UP000248340">
    <property type="component" value="Unassembled WGS sequence"/>
</dbReference>
<evidence type="ECO:0000313" key="2">
    <source>
        <dbReference type="EMBL" id="PYH81798.1"/>
    </source>
</evidence>
<accession>A0A319D1I5</accession>
<evidence type="ECO:0000313" key="3">
    <source>
        <dbReference type="Proteomes" id="UP000248340"/>
    </source>
</evidence>
<sequence length="314" mass="34567">MNVLAILDRIHNSWALAPGLDHAPDDLIRLGNIFLNPSEPHRPLTTVTAAELKAQYPEIWRSPSMDIRWDAQVSREFGLVSGVEEVPLETLLHEGLVIWRTNISIDSIVDYELADMPSQSTVQARLTDPAIQALLEQISGSCTLYMVTGTKIVSGFSATGERGHHPSVGPRDALTVAINEPGPKVVGYQMLKIVTIHTSSLVIGTGWPTNYFSGKRRPSVEVDKKVKLPNLLKKKQMNQLQITPSTYVLYILPPSGLLLLNTTQAHPSNLLMMLVENQGFCLHENGNSHEGEESGDCRISNNPPVIGPSPHFTY</sequence>
<feature type="region of interest" description="Disordered" evidence="1">
    <location>
        <begin position="285"/>
        <end position="314"/>
    </location>
</feature>
<keyword evidence="3" id="KW-1185">Reference proteome</keyword>
<organism evidence="2 3">
    <name type="scientific">Aspergillus uvarum CBS 121591</name>
    <dbReference type="NCBI Taxonomy" id="1448315"/>
    <lineage>
        <taxon>Eukaryota</taxon>
        <taxon>Fungi</taxon>
        <taxon>Dikarya</taxon>
        <taxon>Ascomycota</taxon>
        <taxon>Pezizomycotina</taxon>
        <taxon>Eurotiomycetes</taxon>
        <taxon>Eurotiomycetidae</taxon>
        <taxon>Eurotiales</taxon>
        <taxon>Aspergillaceae</taxon>
        <taxon>Aspergillus</taxon>
        <taxon>Aspergillus subgen. Circumdati</taxon>
    </lineage>
</organism>
<dbReference type="VEuPathDB" id="FungiDB:BO82DRAFT_364696"/>
<dbReference type="RefSeq" id="XP_025491998.1">
    <property type="nucleotide sequence ID" value="XM_025636965.1"/>
</dbReference>
<dbReference type="GeneID" id="37139706"/>
<protein>
    <submittedName>
        <fullName evidence="2">Uncharacterized protein</fullName>
    </submittedName>
</protein>
<gene>
    <name evidence="2" type="ORF">BO82DRAFT_364696</name>
</gene>
<dbReference type="EMBL" id="KZ821699">
    <property type="protein sequence ID" value="PYH81798.1"/>
    <property type="molecule type" value="Genomic_DNA"/>
</dbReference>
<name>A0A319D1I5_9EURO</name>
<reference evidence="2 3" key="1">
    <citation type="submission" date="2016-12" db="EMBL/GenBank/DDBJ databases">
        <title>The genomes of Aspergillus section Nigri reveals drivers in fungal speciation.</title>
        <authorList>
            <consortium name="DOE Joint Genome Institute"/>
            <person name="Vesth T.C."/>
            <person name="Nybo J."/>
            <person name="Theobald S."/>
            <person name="Brandl J."/>
            <person name="Frisvad J.C."/>
            <person name="Nielsen K.F."/>
            <person name="Lyhne E.K."/>
            <person name="Kogle M.E."/>
            <person name="Kuo A."/>
            <person name="Riley R."/>
            <person name="Clum A."/>
            <person name="Nolan M."/>
            <person name="Lipzen A."/>
            <person name="Salamov A."/>
            <person name="Henrissat B."/>
            <person name="Wiebenga A."/>
            <person name="De Vries R.P."/>
            <person name="Grigoriev I.V."/>
            <person name="Mortensen U.H."/>
            <person name="Andersen M.R."/>
            <person name="Baker S.E."/>
        </authorList>
    </citation>
    <scope>NUCLEOTIDE SEQUENCE [LARGE SCALE GENOMIC DNA]</scope>
    <source>
        <strain evidence="2 3">CBS 121591</strain>
    </source>
</reference>
<dbReference type="AlphaFoldDB" id="A0A319D1I5"/>